<proteinExistence type="predicted"/>
<feature type="compositionally biased region" description="Basic and acidic residues" evidence="1">
    <location>
        <begin position="560"/>
        <end position="569"/>
    </location>
</feature>
<dbReference type="VEuPathDB" id="FungiDB:I7I51_03135"/>
<gene>
    <name evidence="2" type="ORF">I7I51_03135</name>
</gene>
<dbReference type="InterPro" id="IPR022198">
    <property type="entry name" value="DUF3723"/>
</dbReference>
<organism evidence="2 3">
    <name type="scientific">Ajellomyces capsulatus</name>
    <name type="common">Darling's disease fungus</name>
    <name type="synonym">Histoplasma capsulatum</name>
    <dbReference type="NCBI Taxonomy" id="5037"/>
    <lineage>
        <taxon>Eukaryota</taxon>
        <taxon>Fungi</taxon>
        <taxon>Dikarya</taxon>
        <taxon>Ascomycota</taxon>
        <taxon>Pezizomycotina</taxon>
        <taxon>Eurotiomycetes</taxon>
        <taxon>Eurotiomycetidae</taxon>
        <taxon>Onygenales</taxon>
        <taxon>Ajellomycetaceae</taxon>
        <taxon>Histoplasma</taxon>
    </lineage>
</organism>
<sequence length="690" mass="79304">MASAEADERLLLVKSAWYRGKAKINLRHLVAEDRRTRGVRTVDPKIVKNLVNIFRLEGCFRLEPEHHVPVLISERLLEDVLRETQKRRADLMGYGEPPHLLLADDVRLKVLHGQHRLLAAEQYLWDKWWVVDIYSDGMPENAVAAIREEHSNSRQFCDGDIYRNLRFHQAQGNLEQEGKWKARLTERKRKTVEQMRRKELSHYLDVMFTRWECIFARMEGEYPLLDPGTVLELETLTPKYSTHDRAKIERMMQERKIFPAVTSEQCRSAILTGLLGVDGRILSFYTFYHDAIYFEACSKIMRGLLPPNFKDSIRDAFFYCFTGVNQTPREFKVQVMEDEILRYQGNVRSRKLLGYQQLFLAAMRSYPILTDLAPLRGGKHEKLTIGESATEHWYRMARLAFDLGFENMRIQEIMGPERRNPGVETVENLLKQFRPPQLYDWDDHLFRTLAQYMTDQIERATTRRLRRQGPSFTTDLDPLPKALRCNRASDQSYMKDREYYFANFIRDFDPIPRAHLTSLSMQRDIFICFLGDVSFPGNAPRGTESDGTPGGANGEDYDADISHHSDDRGGSLSGEKASSQSESGQEDRSGRQSYEQDGAVASDPSVTGGSDDIMTGARDLIAEEALFDNVPAADGFESTGADMNMFHPIPEGRIPSELVTFFLSQSLLVMLPALWLTRATAFSYLKTNEL</sequence>
<name>A0A8A1MQQ0_AJECA</name>
<evidence type="ECO:0000256" key="1">
    <source>
        <dbReference type="SAM" id="MobiDB-lite"/>
    </source>
</evidence>
<dbReference type="EMBL" id="CP069116">
    <property type="protein sequence ID" value="QSS66923.1"/>
    <property type="molecule type" value="Genomic_DNA"/>
</dbReference>
<evidence type="ECO:0000313" key="3">
    <source>
        <dbReference type="Proteomes" id="UP000663671"/>
    </source>
</evidence>
<dbReference type="AlphaFoldDB" id="A0A8A1MQQ0"/>
<evidence type="ECO:0000313" key="2">
    <source>
        <dbReference type="EMBL" id="QSS66923.1"/>
    </source>
</evidence>
<feature type="region of interest" description="Disordered" evidence="1">
    <location>
        <begin position="539"/>
        <end position="613"/>
    </location>
</feature>
<accession>A0A8A1MQQ0</accession>
<protein>
    <submittedName>
        <fullName evidence="2">Uncharacterized protein</fullName>
    </submittedName>
</protein>
<dbReference type="Pfam" id="PF12520">
    <property type="entry name" value="DUF3723"/>
    <property type="match status" value="2"/>
</dbReference>
<dbReference type="Proteomes" id="UP000663671">
    <property type="component" value="Chromosome 6"/>
</dbReference>
<reference evidence="2" key="1">
    <citation type="submission" date="2021-01" db="EMBL/GenBank/DDBJ databases">
        <title>Chromosome-level genome assembly of a human fungal pathogen reveals clustering of transcriptionally co-regulated genes.</title>
        <authorList>
            <person name="Voorhies M."/>
            <person name="Cohen S."/>
            <person name="Shea T.P."/>
            <person name="Petrus S."/>
            <person name="Munoz J.F."/>
            <person name="Poplawski S."/>
            <person name="Goldman W.E."/>
            <person name="Michael T."/>
            <person name="Cuomo C.A."/>
            <person name="Sil A."/>
            <person name="Beyhan S."/>
        </authorList>
    </citation>
    <scope>NUCLEOTIDE SEQUENCE</scope>
    <source>
        <strain evidence="2">WU24</strain>
    </source>
</reference>
<dbReference type="OrthoDB" id="4227485at2759"/>